<feature type="region of interest" description="Disordered" evidence="4">
    <location>
        <begin position="152"/>
        <end position="207"/>
    </location>
</feature>
<dbReference type="InterPro" id="IPR055372">
    <property type="entry name" value="CBM96"/>
</dbReference>
<evidence type="ECO:0000256" key="1">
    <source>
        <dbReference type="ARBA" id="ARBA00004613"/>
    </source>
</evidence>
<dbReference type="NCBIfam" id="TIGR03696">
    <property type="entry name" value="Rhs_assc_core"/>
    <property type="match status" value="1"/>
</dbReference>
<dbReference type="OrthoDB" id="9771173at2"/>
<dbReference type="NCBIfam" id="TIGR01643">
    <property type="entry name" value="YD_repeat_2x"/>
    <property type="match status" value="1"/>
</dbReference>
<dbReference type="InterPro" id="IPR045351">
    <property type="entry name" value="DUF6531"/>
</dbReference>
<dbReference type="EMBL" id="FQXM01000003">
    <property type="protein sequence ID" value="SHH28624.1"/>
    <property type="molecule type" value="Genomic_DNA"/>
</dbReference>
<feature type="compositionally biased region" description="Basic and acidic residues" evidence="4">
    <location>
        <begin position="271"/>
        <end position="286"/>
    </location>
</feature>
<dbReference type="Pfam" id="PF20148">
    <property type="entry name" value="DUF6531"/>
    <property type="match status" value="1"/>
</dbReference>
<dbReference type="STRING" id="1121316.SAMN02745207_00666"/>
<feature type="domain" description="Carbohydrate-binding module family 96" evidence="6">
    <location>
        <begin position="455"/>
        <end position="616"/>
    </location>
</feature>
<evidence type="ECO:0000313" key="7">
    <source>
        <dbReference type="EMBL" id="SHH28624.1"/>
    </source>
</evidence>
<protein>
    <submittedName>
        <fullName evidence="7">RHS repeat-associated core domain-containing protein</fullName>
    </submittedName>
</protein>
<dbReference type="InterPro" id="IPR006530">
    <property type="entry name" value="YD"/>
</dbReference>
<dbReference type="Proteomes" id="UP000184447">
    <property type="component" value="Unassembled WGS sequence"/>
</dbReference>
<evidence type="ECO:0000256" key="4">
    <source>
        <dbReference type="SAM" id="MobiDB-lite"/>
    </source>
</evidence>
<dbReference type="PANTHER" id="PTHR32305">
    <property type="match status" value="1"/>
</dbReference>
<dbReference type="InterPro" id="IPR050708">
    <property type="entry name" value="T6SS_VgrG/RHS"/>
</dbReference>
<accession>A0A1M5RQW9</accession>
<keyword evidence="2" id="KW-0964">Secreted</keyword>
<dbReference type="SUPFAM" id="SSF49785">
    <property type="entry name" value="Galactose-binding domain-like"/>
    <property type="match status" value="1"/>
</dbReference>
<dbReference type="RefSeq" id="WP_073336983.1">
    <property type="nucleotide sequence ID" value="NZ_FQXM01000003.1"/>
</dbReference>
<evidence type="ECO:0000256" key="2">
    <source>
        <dbReference type="ARBA" id="ARBA00022525"/>
    </source>
</evidence>
<dbReference type="InterPro" id="IPR022385">
    <property type="entry name" value="Rhs_assc_core"/>
</dbReference>
<feature type="compositionally biased region" description="Polar residues" evidence="4">
    <location>
        <begin position="152"/>
        <end position="169"/>
    </location>
</feature>
<dbReference type="GO" id="GO:0005576">
    <property type="term" value="C:extracellular region"/>
    <property type="evidence" value="ECO:0007669"/>
    <property type="project" value="UniProtKB-SubCell"/>
</dbReference>
<evidence type="ECO:0000313" key="8">
    <source>
        <dbReference type="Proteomes" id="UP000184447"/>
    </source>
</evidence>
<dbReference type="InterPro" id="IPR032871">
    <property type="entry name" value="AHH_dom_containing"/>
</dbReference>
<feature type="region of interest" description="Disordered" evidence="4">
    <location>
        <begin position="232"/>
        <end position="289"/>
    </location>
</feature>
<reference evidence="7 8" key="1">
    <citation type="submission" date="2016-11" db="EMBL/GenBank/DDBJ databases">
        <authorList>
            <person name="Jaros S."/>
            <person name="Januszkiewicz K."/>
            <person name="Wedrychowicz H."/>
        </authorList>
    </citation>
    <scope>NUCLEOTIDE SEQUENCE [LARGE SCALE GENOMIC DNA]</scope>
    <source>
        <strain evidence="7 8">DSM 8605</strain>
    </source>
</reference>
<dbReference type="NCBIfam" id="NF033679">
    <property type="entry name" value="DNRLRE_dom"/>
    <property type="match status" value="1"/>
</dbReference>
<dbReference type="Pfam" id="PF14412">
    <property type="entry name" value="AHH"/>
    <property type="match status" value="1"/>
</dbReference>
<evidence type="ECO:0000259" key="5">
    <source>
        <dbReference type="Pfam" id="PF20148"/>
    </source>
</evidence>
<dbReference type="PANTHER" id="PTHR32305:SF15">
    <property type="entry name" value="PROTEIN RHSA-RELATED"/>
    <property type="match status" value="1"/>
</dbReference>
<dbReference type="Pfam" id="PF24517">
    <property type="entry name" value="CBM96"/>
    <property type="match status" value="1"/>
</dbReference>
<comment type="subcellular location">
    <subcellularLocation>
        <location evidence="1">Secreted</location>
    </subcellularLocation>
</comment>
<feature type="compositionally biased region" description="Low complexity" evidence="4">
    <location>
        <begin position="181"/>
        <end position="194"/>
    </location>
</feature>
<name>A0A1M5RQW9_9CLOT</name>
<proteinExistence type="predicted"/>
<evidence type="ECO:0000256" key="3">
    <source>
        <dbReference type="ARBA" id="ARBA00022729"/>
    </source>
</evidence>
<organism evidence="7 8">
    <name type="scientific">Clostridium grantii DSM 8605</name>
    <dbReference type="NCBI Taxonomy" id="1121316"/>
    <lineage>
        <taxon>Bacteria</taxon>
        <taxon>Bacillati</taxon>
        <taxon>Bacillota</taxon>
        <taxon>Clostridia</taxon>
        <taxon>Eubacteriales</taxon>
        <taxon>Clostridiaceae</taxon>
        <taxon>Clostridium</taxon>
    </lineage>
</organism>
<gene>
    <name evidence="7" type="ORF">SAMN02745207_00666</name>
</gene>
<feature type="domain" description="DUF6531" evidence="5">
    <location>
        <begin position="642"/>
        <end position="715"/>
    </location>
</feature>
<dbReference type="Gene3D" id="2.180.10.10">
    <property type="entry name" value="RHS repeat-associated core"/>
    <property type="match status" value="1"/>
</dbReference>
<evidence type="ECO:0000259" key="6">
    <source>
        <dbReference type="Pfam" id="PF24517"/>
    </source>
</evidence>
<keyword evidence="8" id="KW-1185">Reference proteome</keyword>
<sequence>MKNIKNNLAIILLSIFLCNILPVTVLAQNLNKDYVEPQFSSAETNASKKDAKIIKEVTEKRERNVKHFFMENNTYQAVIYPYSVHYDNNGKWEEVDNSLVETTDEDNNSVLQNKSNSYKVKFGKTIDSNKLVSIKKDKYEVYWNLINDSNESEANSQNEINTSETSSDVESITENSEETTTESTTESTTENITENNEEINTENTPTVDQQVSEINETSQPNTNEQEVLNESIEPNANEEQQTEDMTEGTTEPENNSGIEENSEIEDNNLVQEEKTNKASDKKENPKFYDNLNKNSQIEIVAKDLGKLNNLSENEKKRAVTKAESNVIFKNIYNNIDLTYNVEPDKFKETIVINEKTSNPEFRFNLYAKNLIAQINEDKSISFYDSKDKQNIIFVIDAPFMYDSNGEESKDIDIKLEENEKGYELIITPSNEWVNSEDRVYPIYVDPTLTTSLDVNDIYDAHVSQNYAGTNYQTSAILKTGYGSTSGINRSYMSFQLPTELTTADLITDAELVLWLNNDASTTRQVDLHRVTGSWSSSTITWNNKAAYDSKIEDYQLVNGTAGQYFSWDVTAMVKEWHSTGTNYGYMLKNHDESTGYTEYRSSDTTIPEARPQIVISYVNNSGLEDYWTYHSQTVGRAGTGFVNDYNGNLIFTHNDLSMNGNLMPVAINHVFNSNDRDTDIKYGLGWRLNLSQTIKWEMIEGVEYYVYTDEDGTKHYLKRNEAENNYEDESGLNISLTYHSESTNERYRIKDKGDNEITFTSAAQLYRIYDNNGNYIQLNYTSGALTSVVDGAGRTTTLTRNGDGSLKEIVDPSNRKTTFGYTSSKLTSITYPDTKVTNFYYDSNNNLTETKNYDGYRMTYSYYTVKPYRVKKIAESNIDGTLGQELNIDYGYNTTVFTDYTGEKNIYQFNDAGNTISIRDDAGNAQYYKYDNTGFNNNKLSNQSKLQRSVMNYVKNHNVEAAGDWTVGYWTGSTGSGAISTTHSYSGKQSLMINKTNTSSRHFYQQIMYPDKGKTYTLSAYVETENISSGKGAALFVNYQDSTGAWKTIESNYISGTNDWQRLQVTFDLPADALTGAVYARLGVIEETGIAYFDAIQLEEGTVANRYNLLENPNLIYGTTTPTFWNKNAATDSGDTLVTSSDSTYPTKLDSQKKVFKINGNSGLSKNVYQTLNMSGKAGDVFVVAGWAKGDSVKLSAGRYFAMDVGIEKNDGTWQWEVVTFNQDSNDWQYVADRIVADADYKSIKFYCLYYKNENTAYFDGLQLYKEEFGQSYVYDADGNLTSVSDLAKENSTFEYNTNNDLVKATNASGNNFNYNYDDNHNILDATSAENIVYSFTYDSNGNPLTSKIGNDTLFIKSTATYTANKNYIDTLTDSSGNTVDYNYNETKGTLDNVVDAKGNTTSYGYDPNLDRLDSVSKTVDGQVITNSYGYKNDELETITHNGFNYKFEYDSLGNNTYVKVGTQNLIQNIYEARTSKFLKSIYGNGDYKEPVYDDEDRVIGEKYNGVEEFKYQYYADGNLGYHEDLVNGINYKYIYDLSGRLGKVVESDGNSVKYDYDIEDNISNIAENINGASYSTTYLYDKDSKLKNIAYAGNNLGFNYDILGRLTSKTINTGTAIFVTGYAYEAGTVANSTTTRVSTITNNGNGITYTYDANGNIETITENSKEIKYTYNELNELKREDNQVLNKTIVYTYDVGGNLTSKKEYPYTTGTPGTATKTYSYTYGEANWKDKLTNFDGNAITYDAIGNPLTYDNWVFDWEHGRQLKSMNGNGYTISYKYNNEGIRTEKTINGVTTKYHLQGDKVTFESNGTDSIYYTYDSGDNLVSMNLNGVEYYYIRNTQRDIIGLFDKNGATVVQYTYDSWGKLVSTTGSLASTVGAKNPYRYRGYRYDTETALYYLQSRYYNPSWGRFINADAIAGNIGILLSHNVFAYCVNAPVNQSDEGGFIAPAIVYAAYIYATAVAASPDTQLDLQLVSMDLAKGDYISAALDLIGILIPGGTGFGQLSKPGQKLIGKLLRGVFKPLQMHHFATNKNKLFTPQFKKIVGKYGLNLNGDWNKALMPHQGRHTNAYHNYILKEIKRIHSIAKGDKTKFLKLFNRLKQDVINDPNILYKK</sequence>
<dbReference type="InterPro" id="IPR008979">
    <property type="entry name" value="Galactose-bd-like_sf"/>
</dbReference>
<keyword evidence="3" id="KW-0732">Signal</keyword>
<dbReference type="Gene3D" id="2.60.120.260">
    <property type="entry name" value="Galactose-binding domain-like"/>
    <property type="match status" value="2"/>
</dbReference>